<organism evidence="1 2">
    <name type="scientific">Thermocatellispora tengchongensis</name>
    <dbReference type="NCBI Taxonomy" id="1073253"/>
    <lineage>
        <taxon>Bacteria</taxon>
        <taxon>Bacillati</taxon>
        <taxon>Actinomycetota</taxon>
        <taxon>Actinomycetes</taxon>
        <taxon>Streptosporangiales</taxon>
        <taxon>Streptosporangiaceae</taxon>
        <taxon>Thermocatellispora</taxon>
    </lineage>
</organism>
<name>A0A840PLE9_9ACTN</name>
<proteinExistence type="predicted"/>
<accession>A0A840PLE9</accession>
<dbReference type="AlphaFoldDB" id="A0A840PLE9"/>
<comment type="caution">
    <text evidence="1">The sequence shown here is derived from an EMBL/GenBank/DDBJ whole genome shotgun (WGS) entry which is preliminary data.</text>
</comment>
<evidence type="ECO:0000313" key="2">
    <source>
        <dbReference type="Proteomes" id="UP000578449"/>
    </source>
</evidence>
<dbReference type="Proteomes" id="UP000578449">
    <property type="component" value="Unassembled WGS sequence"/>
</dbReference>
<sequence length="78" mass="8670">MGDSALRRLSDHACSLPSLLNNQLVSHNTGITYSTLHVRMHVQTHLSNGTCIRTVLMYLHQNSVTAKMVFCTTCPDRA</sequence>
<evidence type="ECO:0000313" key="1">
    <source>
        <dbReference type="EMBL" id="MBB5138621.1"/>
    </source>
</evidence>
<protein>
    <submittedName>
        <fullName evidence="1">Uncharacterized protein</fullName>
    </submittedName>
</protein>
<reference evidence="1 2" key="1">
    <citation type="submission" date="2020-08" db="EMBL/GenBank/DDBJ databases">
        <title>Genomic Encyclopedia of Type Strains, Phase IV (KMG-IV): sequencing the most valuable type-strain genomes for metagenomic binning, comparative biology and taxonomic classification.</title>
        <authorList>
            <person name="Goeker M."/>
        </authorList>
    </citation>
    <scope>NUCLEOTIDE SEQUENCE [LARGE SCALE GENOMIC DNA]</scope>
    <source>
        <strain evidence="1 2">DSM 45615</strain>
    </source>
</reference>
<keyword evidence="2" id="KW-1185">Reference proteome</keyword>
<gene>
    <name evidence="1" type="ORF">HNP84_008375</name>
</gene>
<dbReference type="EMBL" id="JACHGN010000024">
    <property type="protein sequence ID" value="MBB5138621.1"/>
    <property type="molecule type" value="Genomic_DNA"/>
</dbReference>